<protein>
    <submittedName>
        <fullName evidence="6">TetR family transcriptional regulator</fullName>
    </submittedName>
</protein>
<feature type="DNA-binding region" description="H-T-H motif" evidence="4">
    <location>
        <begin position="25"/>
        <end position="44"/>
    </location>
</feature>
<dbReference type="SUPFAM" id="SSF48498">
    <property type="entry name" value="Tetracyclin repressor-like, C-terminal domain"/>
    <property type="match status" value="1"/>
</dbReference>
<dbReference type="Gene3D" id="1.10.10.60">
    <property type="entry name" value="Homeodomain-like"/>
    <property type="match status" value="1"/>
</dbReference>
<accession>A0A1U9QS05</accession>
<dbReference type="GO" id="GO:0003700">
    <property type="term" value="F:DNA-binding transcription factor activity"/>
    <property type="evidence" value="ECO:0007669"/>
    <property type="project" value="TreeGrafter"/>
</dbReference>
<dbReference type="PRINTS" id="PR00455">
    <property type="entry name" value="HTHTETR"/>
</dbReference>
<dbReference type="PANTHER" id="PTHR30055:SF238">
    <property type="entry name" value="MYCOFACTOCIN BIOSYNTHESIS TRANSCRIPTIONAL REGULATOR MFTR-RELATED"/>
    <property type="match status" value="1"/>
</dbReference>
<dbReference type="PANTHER" id="PTHR30055">
    <property type="entry name" value="HTH-TYPE TRANSCRIPTIONAL REGULATOR RUTR"/>
    <property type="match status" value="1"/>
</dbReference>
<dbReference type="Proteomes" id="UP000189677">
    <property type="component" value="Chromosome"/>
</dbReference>
<dbReference type="InterPro" id="IPR050109">
    <property type="entry name" value="HTH-type_TetR-like_transc_reg"/>
</dbReference>
<evidence type="ECO:0000256" key="2">
    <source>
        <dbReference type="ARBA" id="ARBA00023125"/>
    </source>
</evidence>
<dbReference type="RefSeq" id="WP_107433846.1">
    <property type="nucleotide sequence ID" value="NZ_CP018047.1"/>
</dbReference>
<dbReference type="InterPro" id="IPR039536">
    <property type="entry name" value="TetR_C_Proteobacteria"/>
</dbReference>
<keyword evidence="2 4" id="KW-0238">DNA-binding</keyword>
<sequence length="207" mass="21807">MKPARARILDAAAELMATIGLARATTKEIARAAGCSEAALYKYFAGKEDLFLHVLDERLPRLGPLLSELAKRPADGGAGGGGDARSVEENLTEVVRQAALFYEATFAIAASIFAEPALLRRHAEGVRALGAGPHIPLRSLAAYLRNEREAGRIRPDADPDAAATLLLGACQQRAFLSSFPDGEPVAPVEEFAPALVRAALLGLAPVT</sequence>
<dbReference type="KEGG" id="snw:BBN63_13145"/>
<keyword evidence="1" id="KW-0805">Transcription regulation</keyword>
<gene>
    <name evidence="6" type="ORF">BBN63_13145</name>
</gene>
<keyword evidence="7" id="KW-1185">Reference proteome</keyword>
<dbReference type="InterPro" id="IPR001647">
    <property type="entry name" value="HTH_TetR"/>
</dbReference>
<dbReference type="SUPFAM" id="SSF46689">
    <property type="entry name" value="Homeodomain-like"/>
    <property type="match status" value="1"/>
</dbReference>
<proteinExistence type="predicted"/>
<dbReference type="PROSITE" id="PS50977">
    <property type="entry name" value="HTH_TETR_2"/>
    <property type="match status" value="1"/>
</dbReference>
<feature type="domain" description="HTH tetR-type" evidence="5">
    <location>
        <begin position="2"/>
        <end position="62"/>
    </location>
</feature>
<dbReference type="OrthoDB" id="3472897at2"/>
<dbReference type="InterPro" id="IPR036271">
    <property type="entry name" value="Tet_transcr_reg_TetR-rel_C_sf"/>
</dbReference>
<evidence type="ECO:0000313" key="6">
    <source>
        <dbReference type="EMBL" id="AQU67044.1"/>
    </source>
</evidence>
<dbReference type="GO" id="GO:0000976">
    <property type="term" value="F:transcription cis-regulatory region binding"/>
    <property type="evidence" value="ECO:0007669"/>
    <property type="project" value="TreeGrafter"/>
</dbReference>
<dbReference type="Pfam" id="PF14246">
    <property type="entry name" value="TetR_C_7"/>
    <property type="match status" value="1"/>
</dbReference>
<evidence type="ECO:0000256" key="1">
    <source>
        <dbReference type="ARBA" id="ARBA00023015"/>
    </source>
</evidence>
<organism evidence="6 7">
    <name type="scientific">Streptomyces niveus</name>
    <name type="common">Streptomyces spheroides</name>
    <dbReference type="NCBI Taxonomy" id="193462"/>
    <lineage>
        <taxon>Bacteria</taxon>
        <taxon>Bacillati</taxon>
        <taxon>Actinomycetota</taxon>
        <taxon>Actinomycetes</taxon>
        <taxon>Kitasatosporales</taxon>
        <taxon>Streptomycetaceae</taxon>
        <taxon>Streptomyces</taxon>
    </lineage>
</organism>
<evidence type="ECO:0000256" key="4">
    <source>
        <dbReference type="PROSITE-ProRule" id="PRU00335"/>
    </source>
</evidence>
<evidence type="ECO:0000313" key="7">
    <source>
        <dbReference type="Proteomes" id="UP000189677"/>
    </source>
</evidence>
<evidence type="ECO:0000256" key="3">
    <source>
        <dbReference type="ARBA" id="ARBA00023163"/>
    </source>
</evidence>
<dbReference type="InterPro" id="IPR009057">
    <property type="entry name" value="Homeodomain-like_sf"/>
</dbReference>
<dbReference type="AlphaFoldDB" id="A0A1U9QS05"/>
<reference evidence="6 7" key="1">
    <citation type="submission" date="2016-11" db="EMBL/GenBank/DDBJ databases">
        <title>Complete genome sequence of Streptomyces niveus SCSIO 3406.</title>
        <authorList>
            <person name="Zhu Q."/>
            <person name="Cheng W."/>
            <person name="Song Y."/>
            <person name="Li Q."/>
            <person name="Ju J."/>
        </authorList>
    </citation>
    <scope>NUCLEOTIDE SEQUENCE [LARGE SCALE GENOMIC DNA]</scope>
    <source>
        <strain evidence="6 7">SCSIO 3406</strain>
    </source>
</reference>
<dbReference type="Gene3D" id="1.10.357.10">
    <property type="entry name" value="Tetracycline Repressor, domain 2"/>
    <property type="match status" value="1"/>
</dbReference>
<dbReference type="Pfam" id="PF00440">
    <property type="entry name" value="TetR_N"/>
    <property type="match status" value="1"/>
</dbReference>
<dbReference type="EMBL" id="CP018047">
    <property type="protein sequence ID" value="AQU67044.1"/>
    <property type="molecule type" value="Genomic_DNA"/>
</dbReference>
<name>A0A1U9QS05_STRNV</name>
<evidence type="ECO:0000259" key="5">
    <source>
        <dbReference type="PROSITE" id="PS50977"/>
    </source>
</evidence>
<keyword evidence="3" id="KW-0804">Transcription</keyword>